<feature type="transmembrane region" description="Helical" evidence="6">
    <location>
        <begin position="284"/>
        <end position="302"/>
    </location>
</feature>
<dbReference type="EMBL" id="JACHGH010000012">
    <property type="protein sequence ID" value="MBB6454795.1"/>
    <property type="molecule type" value="Genomic_DNA"/>
</dbReference>
<feature type="transmembrane region" description="Helical" evidence="6">
    <location>
        <begin position="42"/>
        <end position="62"/>
    </location>
</feature>
<evidence type="ECO:0000256" key="4">
    <source>
        <dbReference type="ARBA" id="ARBA00022989"/>
    </source>
</evidence>
<keyword evidence="4 6" id="KW-1133">Transmembrane helix</keyword>
<keyword evidence="3 6" id="KW-0812">Transmembrane</keyword>
<feature type="transmembrane region" description="Helical" evidence="6">
    <location>
        <begin position="218"/>
        <end position="239"/>
    </location>
</feature>
<feature type="transmembrane region" description="Helical" evidence="6">
    <location>
        <begin position="165"/>
        <end position="188"/>
    </location>
</feature>
<feature type="domain" description="Major facilitator superfamily (MFS) profile" evidence="7">
    <location>
        <begin position="1"/>
        <end position="396"/>
    </location>
</feature>
<dbReference type="InterPro" id="IPR020846">
    <property type="entry name" value="MFS_dom"/>
</dbReference>
<dbReference type="PANTHER" id="PTHR23530:SF1">
    <property type="entry name" value="PERMEASE, MAJOR FACILITATOR SUPERFAMILY-RELATED"/>
    <property type="match status" value="1"/>
</dbReference>
<evidence type="ECO:0000256" key="5">
    <source>
        <dbReference type="ARBA" id="ARBA00023136"/>
    </source>
</evidence>
<dbReference type="Pfam" id="PF07690">
    <property type="entry name" value="MFS_1"/>
    <property type="match status" value="1"/>
</dbReference>
<dbReference type="Gene3D" id="1.20.1250.20">
    <property type="entry name" value="MFS general substrate transporter like domains"/>
    <property type="match status" value="1"/>
</dbReference>
<dbReference type="RefSeq" id="WP_174497370.1">
    <property type="nucleotide sequence ID" value="NZ_CADDWK010000014.1"/>
</dbReference>
<keyword evidence="5 6" id="KW-0472">Membrane</keyword>
<dbReference type="InterPro" id="IPR011701">
    <property type="entry name" value="MFS"/>
</dbReference>
<dbReference type="InterPro" id="IPR053160">
    <property type="entry name" value="MFS_DHA3_Transporter"/>
</dbReference>
<evidence type="ECO:0000256" key="1">
    <source>
        <dbReference type="ARBA" id="ARBA00004651"/>
    </source>
</evidence>
<dbReference type="PANTHER" id="PTHR23530">
    <property type="entry name" value="TRANSPORT PROTEIN-RELATED"/>
    <property type="match status" value="1"/>
</dbReference>
<dbReference type="SUPFAM" id="SSF103473">
    <property type="entry name" value="MFS general substrate transporter"/>
    <property type="match status" value="1"/>
</dbReference>
<feature type="transmembrane region" description="Helical" evidence="6">
    <location>
        <begin position="251"/>
        <end position="272"/>
    </location>
</feature>
<evidence type="ECO:0000256" key="6">
    <source>
        <dbReference type="SAM" id="Phobius"/>
    </source>
</evidence>
<evidence type="ECO:0000313" key="9">
    <source>
        <dbReference type="Proteomes" id="UP000581688"/>
    </source>
</evidence>
<evidence type="ECO:0000259" key="7">
    <source>
        <dbReference type="PROSITE" id="PS50850"/>
    </source>
</evidence>
<feature type="transmembrane region" description="Helical" evidence="6">
    <location>
        <begin position="98"/>
        <end position="115"/>
    </location>
</feature>
<evidence type="ECO:0000256" key="2">
    <source>
        <dbReference type="ARBA" id="ARBA00022448"/>
    </source>
</evidence>
<proteinExistence type="predicted"/>
<comment type="subcellular location">
    <subcellularLocation>
        <location evidence="1">Cell membrane</location>
        <topology evidence="1">Multi-pass membrane protein</topology>
    </subcellularLocation>
</comment>
<dbReference type="Proteomes" id="UP000581688">
    <property type="component" value="Unassembled WGS sequence"/>
</dbReference>
<accession>A0A841Q8T0</accession>
<feature type="transmembrane region" description="Helical" evidence="6">
    <location>
        <begin position="12"/>
        <end position="36"/>
    </location>
</feature>
<comment type="caution">
    <text evidence="8">The sequence shown here is derived from an EMBL/GenBank/DDBJ whole genome shotgun (WGS) entry which is preliminary data.</text>
</comment>
<feature type="transmembrane region" description="Helical" evidence="6">
    <location>
        <begin position="136"/>
        <end position="159"/>
    </location>
</feature>
<keyword evidence="9" id="KW-1185">Reference proteome</keyword>
<dbReference type="InterPro" id="IPR036259">
    <property type="entry name" value="MFS_trans_sf"/>
</dbReference>
<sequence length="403" mass="44428">MKKNTLAAHNIRLLFWANLFGNVKFLQPVLALFYFARGLDESLILLVMLVWSTGVLIGEVPTGMFADRYGAKRSFLIGSFLSFGSHFILLWAFEPWVFFISSFLSGFAATFFSGADEALIYESLKESKEESKMDQAMGIIQSAGFIVMIFVVILGAILAKDLTNTQFTLLIMLGSGFQAVQMILVSFIRNPASHGNYRENPFKQIGEGLLAIKKAPQVLWMFLNISLVFIPAVAVFEQFDQKLLVDASLPVYLIGVVYAVGASISYFASRNIVFLTSKLSRKKLLVLSGFISAACLFVAGLFGSSLIIVLFVLFVLRFVNAIRYPIYSQLSNEYIPSNVRATTISLLSIVDSVCDILIFSTLSGIAVLGLTPMFMLCGLIALFGTLLPVRPAPKLSNEQLKIS</sequence>
<name>A0A841Q8T0_9BACI</name>
<dbReference type="GO" id="GO:0005886">
    <property type="term" value="C:plasma membrane"/>
    <property type="evidence" value="ECO:0007669"/>
    <property type="project" value="UniProtKB-SubCell"/>
</dbReference>
<dbReference type="GO" id="GO:0022857">
    <property type="term" value="F:transmembrane transporter activity"/>
    <property type="evidence" value="ECO:0007669"/>
    <property type="project" value="InterPro"/>
</dbReference>
<protein>
    <submittedName>
        <fullName evidence="8">MFS family permease</fullName>
    </submittedName>
</protein>
<dbReference type="AlphaFoldDB" id="A0A841Q8T0"/>
<keyword evidence="2" id="KW-0813">Transport</keyword>
<gene>
    <name evidence="8" type="ORF">HNQ94_003284</name>
</gene>
<organism evidence="8 9">
    <name type="scientific">Salirhabdus euzebyi</name>
    <dbReference type="NCBI Taxonomy" id="394506"/>
    <lineage>
        <taxon>Bacteria</taxon>
        <taxon>Bacillati</taxon>
        <taxon>Bacillota</taxon>
        <taxon>Bacilli</taxon>
        <taxon>Bacillales</taxon>
        <taxon>Bacillaceae</taxon>
        <taxon>Salirhabdus</taxon>
    </lineage>
</organism>
<reference evidence="8 9" key="1">
    <citation type="submission" date="2020-08" db="EMBL/GenBank/DDBJ databases">
        <title>Genomic Encyclopedia of Type Strains, Phase IV (KMG-IV): sequencing the most valuable type-strain genomes for metagenomic binning, comparative biology and taxonomic classification.</title>
        <authorList>
            <person name="Goeker M."/>
        </authorList>
    </citation>
    <scope>NUCLEOTIDE SEQUENCE [LARGE SCALE GENOMIC DNA]</scope>
    <source>
        <strain evidence="8 9">DSM 19612</strain>
    </source>
</reference>
<evidence type="ECO:0000256" key="3">
    <source>
        <dbReference type="ARBA" id="ARBA00022692"/>
    </source>
</evidence>
<evidence type="ECO:0000313" key="8">
    <source>
        <dbReference type="EMBL" id="MBB6454795.1"/>
    </source>
</evidence>
<feature type="transmembrane region" description="Helical" evidence="6">
    <location>
        <begin position="365"/>
        <end position="387"/>
    </location>
</feature>
<dbReference type="PROSITE" id="PS50850">
    <property type="entry name" value="MFS"/>
    <property type="match status" value="1"/>
</dbReference>
<feature type="transmembrane region" description="Helical" evidence="6">
    <location>
        <begin position="74"/>
        <end position="92"/>
    </location>
</feature>